<protein>
    <submittedName>
        <fullName evidence="1">Uncharacterized protein</fullName>
    </submittedName>
</protein>
<dbReference type="InterPro" id="IPR011989">
    <property type="entry name" value="ARM-like"/>
</dbReference>
<dbReference type="EMBL" id="BFAA01016187">
    <property type="protein sequence ID" value="GCB74933.1"/>
    <property type="molecule type" value="Genomic_DNA"/>
</dbReference>
<evidence type="ECO:0000313" key="2">
    <source>
        <dbReference type="Proteomes" id="UP000288216"/>
    </source>
</evidence>
<dbReference type="PANTHER" id="PTHR22771">
    <property type="entry name" value="CULLIN AND GALACTOSE-BINDING DOMAIN-CONTAINING"/>
    <property type="match status" value="1"/>
</dbReference>
<dbReference type="AlphaFoldDB" id="A0A401PP77"/>
<feature type="non-terminal residue" evidence="1">
    <location>
        <position position="1"/>
    </location>
</feature>
<dbReference type="STRING" id="75743.A0A401PP77"/>
<keyword evidence="2" id="KW-1185">Reference proteome</keyword>
<sequence length="473" mass="52092">PVAQTFFHKPPGGLYSLPYLSEGISEDSAILSRSEWWEVLFFIKKLEPKQQQEAVDIIRQNLEDQICEMDESVLIQLVVPAELAQKLLQFLSPFCPSAYLNDLECSHVYTKHCLKKKGLHQDNLTSALTNIDYICLPGTTGLISSGSSASQLKRAKKEASPDLASTADISTKNDATQPIEMGRMEELELPDDLEEKQKVFNCPKVTGRKTNLEKIGEVVEIMKKSNSDISLQVAGFKFITKMLEDDSTREKLPLKIDSGLNQRDKLIKVLVEELTNLSKEKPLVVTCLRLIYILMQRYDWRALFATEGGIKSVLSCMQEHKNSALVQQAALATLKILTGASKYDMRTKSVRPHLAEADAQIILEIFASIGSASTQDSKGLLSVIPAAVEKMMNTSGCSSAVQDGLLIVIMLVSNHKSLAELLVSCDICPILYSCIGNGSSSTGSHQQMLAIMALSNISLNHKLSTGIENKDAK</sequence>
<comment type="caution">
    <text evidence="1">The sequence shown here is derived from an EMBL/GenBank/DDBJ whole genome shotgun (WGS) entry which is preliminary data.</text>
</comment>
<proteinExistence type="predicted"/>
<dbReference type="InterPro" id="IPR016024">
    <property type="entry name" value="ARM-type_fold"/>
</dbReference>
<reference evidence="1 2" key="1">
    <citation type="journal article" date="2018" name="Nat. Ecol. Evol.">
        <title>Shark genomes provide insights into elasmobranch evolution and the origin of vertebrates.</title>
        <authorList>
            <person name="Hara Y"/>
            <person name="Yamaguchi K"/>
            <person name="Onimaru K"/>
            <person name="Kadota M"/>
            <person name="Koyanagi M"/>
            <person name="Keeley SD"/>
            <person name="Tatsumi K"/>
            <person name="Tanaka K"/>
            <person name="Motone F"/>
            <person name="Kageyama Y"/>
            <person name="Nozu R"/>
            <person name="Adachi N"/>
            <person name="Nishimura O"/>
            <person name="Nakagawa R"/>
            <person name="Tanegashima C"/>
            <person name="Kiyatake I"/>
            <person name="Matsumoto R"/>
            <person name="Murakumo K"/>
            <person name="Nishida K"/>
            <person name="Terakita A"/>
            <person name="Kuratani S"/>
            <person name="Sato K"/>
            <person name="Hyodo S Kuraku.S."/>
        </authorList>
    </citation>
    <scope>NUCLEOTIDE SEQUENCE [LARGE SCALE GENOMIC DNA]</scope>
</reference>
<dbReference type="Gene3D" id="1.25.10.10">
    <property type="entry name" value="Leucine-rich Repeat Variant"/>
    <property type="match status" value="1"/>
</dbReference>
<dbReference type="SUPFAM" id="SSF48371">
    <property type="entry name" value="ARM repeat"/>
    <property type="match status" value="1"/>
</dbReference>
<accession>A0A401PP77</accession>
<name>A0A401PP77_SCYTO</name>
<dbReference type="Proteomes" id="UP000288216">
    <property type="component" value="Unassembled WGS sequence"/>
</dbReference>
<organism evidence="1 2">
    <name type="scientific">Scyliorhinus torazame</name>
    <name type="common">Cloudy catshark</name>
    <name type="synonym">Catulus torazame</name>
    <dbReference type="NCBI Taxonomy" id="75743"/>
    <lineage>
        <taxon>Eukaryota</taxon>
        <taxon>Metazoa</taxon>
        <taxon>Chordata</taxon>
        <taxon>Craniata</taxon>
        <taxon>Vertebrata</taxon>
        <taxon>Chondrichthyes</taxon>
        <taxon>Elasmobranchii</taxon>
        <taxon>Galeomorphii</taxon>
        <taxon>Galeoidea</taxon>
        <taxon>Carcharhiniformes</taxon>
        <taxon>Scyliorhinidae</taxon>
        <taxon>Scyliorhinus</taxon>
    </lineage>
</organism>
<dbReference type="OrthoDB" id="1431934at2759"/>
<dbReference type="PANTHER" id="PTHR22771:SF4">
    <property type="entry name" value="CULLIN 7-RELATED"/>
    <property type="match status" value="1"/>
</dbReference>
<gene>
    <name evidence="1" type="ORF">scyTo_0020294</name>
</gene>
<evidence type="ECO:0000313" key="1">
    <source>
        <dbReference type="EMBL" id="GCB74933.1"/>
    </source>
</evidence>
<dbReference type="InterPro" id="IPR045093">
    <property type="entry name" value="Cullin"/>
</dbReference>